<dbReference type="PANTHER" id="PTHR12442">
    <property type="entry name" value="DYNEIN INTERMEDIATE CHAIN"/>
    <property type="match status" value="1"/>
</dbReference>
<dbReference type="Pfam" id="PF00400">
    <property type="entry name" value="WD40"/>
    <property type="match status" value="1"/>
</dbReference>
<feature type="region of interest" description="Disordered" evidence="13">
    <location>
        <begin position="106"/>
        <end position="141"/>
    </location>
</feature>
<dbReference type="PANTHER" id="PTHR12442:SF12">
    <property type="entry name" value="DYNEIN AXONEMAL INTERMEDIATE CHAIN 4"/>
    <property type="match status" value="1"/>
</dbReference>
<dbReference type="PROSITE" id="PS50082">
    <property type="entry name" value="WD_REPEATS_2"/>
    <property type="match status" value="1"/>
</dbReference>
<feature type="compositionally biased region" description="Low complexity" evidence="13">
    <location>
        <begin position="111"/>
        <end position="123"/>
    </location>
</feature>
<dbReference type="InterPro" id="IPR050687">
    <property type="entry name" value="Dynein_IC"/>
</dbReference>
<evidence type="ECO:0000256" key="6">
    <source>
        <dbReference type="ARBA" id="ARBA00023069"/>
    </source>
</evidence>
<accession>A0AAV2KVX8</accession>
<evidence type="ECO:0000256" key="10">
    <source>
        <dbReference type="ARBA" id="ARBA00040002"/>
    </source>
</evidence>
<dbReference type="GO" id="GO:0005858">
    <property type="term" value="C:axonemal dynein complex"/>
    <property type="evidence" value="ECO:0007669"/>
    <property type="project" value="TreeGrafter"/>
</dbReference>
<dbReference type="SUPFAM" id="SSF50978">
    <property type="entry name" value="WD40 repeat-like"/>
    <property type="match status" value="1"/>
</dbReference>
<evidence type="ECO:0000256" key="5">
    <source>
        <dbReference type="ARBA" id="ARBA00022846"/>
    </source>
</evidence>
<keyword evidence="7" id="KW-0206">Cytoskeleton</keyword>
<keyword evidence="8" id="KW-0966">Cell projection</keyword>
<protein>
    <recommendedName>
        <fullName evidence="10">Dynein axonemal intermediate chain 4</fullName>
    </recommendedName>
    <alternativeName>
        <fullName evidence="11">WD repeat-containing protein 78</fullName>
    </alternativeName>
</protein>
<evidence type="ECO:0000256" key="12">
    <source>
        <dbReference type="PROSITE-ProRule" id="PRU00221"/>
    </source>
</evidence>
<keyword evidence="3 12" id="KW-0853">WD repeat</keyword>
<dbReference type="EMBL" id="OZ035842">
    <property type="protein sequence ID" value="CAL1594211.1"/>
    <property type="molecule type" value="Genomic_DNA"/>
</dbReference>
<sequence length="683" mass="76529">MAVRLLKWKTRSSSSSSGSSASVRGAVSTKSTRKDRSEKKIHEPKKNIRVLDEDGSDGTPLPLHPDLTHGLHLVPPPDPDLKHGLHLLPPPDPALRYGLFFLDEGSDLDSDSTTSNTTSLTVDTRSDPRPHTHHRDDEDEQITICCRETSTISLLDLPSSVVSEASEESEEQRQRNRHYIELCQTKPGNEKFVEREMQTLGDALKNKLIQTDSLDTVESDAVVSSWQIYDSRSSPTDRDLQLREGVIRTTAQNTDTDPESPQILRYVGEGPKLQLNTLLHMERSLVFNIYQQQLASYKHTVRLVKENSETGVREQEEQEEEGRAVSVEWRQAPALIWLWSFRCEITEGCVVTSLAWNKEKTDVLAVGYDCSARDQNRTGLICVWSLKNITWPQRVISCHSSVTSLDFSPLVSSQLGVGLKDGSVSLFNTCTGRRVAFSLLPWQKQVLQLCWTKQGLVSVSVNGLIQNWLLGTKGLETSELFQLRKGTGKQMKKTSRREKDSATAGLCLHFHPTDPTVYLTGSSEGLIHMCSLSNRYFPLDTYTKHFCQVNSVAWSPFSPNLFLSASSDWTVQLWRRDRPSPLMAFSRSSAVHEVHWSPTWPTVFAVLQKETLEIWDLSRSLVVPAVVLTSEASPLTSVRFSPDSGAVVMGDAAGHVRVYQLVHVGVDNSGRSSTWNKFFLLKC</sequence>
<dbReference type="GO" id="GO:0045504">
    <property type="term" value="F:dynein heavy chain binding"/>
    <property type="evidence" value="ECO:0007669"/>
    <property type="project" value="TreeGrafter"/>
</dbReference>
<dbReference type="GO" id="GO:0120293">
    <property type="term" value="C:dynein axonemal particle"/>
    <property type="evidence" value="ECO:0007669"/>
    <property type="project" value="UniProtKB-SubCell"/>
</dbReference>
<comment type="subcellular location">
    <subcellularLocation>
        <location evidence="1">Cytoplasm</location>
        <location evidence="1">Cytoskeleton</location>
        <location evidence="1">Flagellum axoneme</location>
    </subcellularLocation>
    <subcellularLocation>
        <location evidence="9">Dynein axonemal particle</location>
    </subcellularLocation>
</comment>
<dbReference type="Gene3D" id="2.130.10.10">
    <property type="entry name" value="YVTN repeat-like/Quinoprotein amine dehydrogenase"/>
    <property type="match status" value="2"/>
</dbReference>
<feature type="repeat" description="WD" evidence="12">
    <location>
        <begin position="542"/>
        <end position="584"/>
    </location>
</feature>
<evidence type="ECO:0000256" key="11">
    <source>
        <dbReference type="ARBA" id="ARBA00041557"/>
    </source>
</evidence>
<gene>
    <name evidence="14" type="ORF">KC01_LOCUS23195</name>
</gene>
<keyword evidence="6" id="KW-0969">Cilium</keyword>
<keyword evidence="5" id="KW-0282">Flagellum</keyword>
<feature type="compositionally biased region" description="Low complexity" evidence="13">
    <location>
        <begin position="11"/>
        <end position="28"/>
    </location>
</feature>
<organism evidence="14 15">
    <name type="scientific">Knipowitschia caucasica</name>
    <name type="common">Caucasian dwarf goby</name>
    <name type="synonym">Pomatoschistus caucasicus</name>
    <dbReference type="NCBI Taxonomy" id="637954"/>
    <lineage>
        <taxon>Eukaryota</taxon>
        <taxon>Metazoa</taxon>
        <taxon>Chordata</taxon>
        <taxon>Craniata</taxon>
        <taxon>Vertebrata</taxon>
        <taxon>Euteleostomi</taxon>
        <taxon>Actinopterygii</taxon>
        <taxon>Neopterygii</taxon>
        <taxon>Teleostei</taxon>
        <taxon>Neoteleostei</taxon>
        <taxon>Acanthomorphata</taxon>
        <taxon>Gobiaria</taxon>
        <taxon>Gobiiformes</taxon>
        <taxon>Gobioidei</taxon>
        <taxon>Gobiidae</taxon>
        <taxon>Gobiinae</taxon>
        <taxon>Knipowitschia</taxon>
    </lineage>
</organism>
<dbReference type="SMART" id="SM00320">
    <property type="entry name" value="WD40"/>
    <property type="match status" value="6"/>
</dbReference>
<feature type="compositionally biased region" description="Basic and acidic residues" evidence="13">
    <location>
        <begin position="32"/>
        <end position="52"/>
    </location>
</feature>
<proteinExistence type="predicted"/>
<reference evidence="14 15" key="1">
    <citation type="submission" date="2024-04" db="EMBL/GenBank/DDBJ databases">
        <authorList>
            <person name="Waldvogel A.-M."/>
            <person name="Schoenle A."/>
        </authorList>
    </citation>
    <scope>NUCLEOTIDE SEQUENCE [LARGE SCALE GENOMIC DNA]</scope>
</reference>
<dbReference type="PROSITE" id="PS50294">
    <property type="entry name" value="WD_REPEATS_REGION"/>
    <property type="match status" value="1"/>
</dbReference>
<feature type="compositionally biased region" description="Basic residues" evidence="13">
    <location>
        <begin position="1"/>
        <end position="10"/>
    </location>
</feature>
<dbReference type="InterPro" id="IPR001680">
    <property type="entry name" value="WD40_rpt"/>
</dbReference>
<evidence type="ECO:0000313" key="15">
    <source>
        <dbReference type="Proteomes" id="UP001497482"/>
    </source>
</evidence>
<evidence type="ECO:0000256" key="9">
    <source>
        <dbReference type="ARBA" id="ARBA00024190"/>
    </source>
</evidence>
<dbReference type="Proteomes" id="UP001497482">
    <property type="component" value="Chromosome 20"/>
</dbReference>
<name>A0AAV2KVX8_KNICA</name>
<evidence type="ECO:0000313" key="14">
    <source>
        <dbReference type="EMBL" id="CAL1594211.1"/>
    </source>
</evidence>
<feature type="compositionally biased region" description="Basic and acidic residues" evidence="13">
    <location>
        <begin position="124"/>
        <end position="136"/>
    </location>
</feature>
<dbReference type="GO" id="GO:0003341">
    <property type="term" value="P:cilium movement"/>
    <property type="evidence" value="ECO:0007669"/>
    <property type="project" value="TreeGrafter"/>
</dbReference>
<dbReference type="GO" id="GO:0045503">
    <property type="term" value="F:dynein light chain binding"/>
    <property type="evidence" value="ECO:0007669"/>
    <property type="project" value="TreeGrafter"/>
</dbReference>
<dbReference type="AlphaFoldDB" id="A0AAV2KVX8"/>
<dbReference type="InterPro" id="IPR015943">
    <property type="entry name" value="WD40/YVTN_repeat-like_dom_sf"/>
</dbReference>
<evidence type="ECO:0000256" key="3">
    <source>
        <dbReference type="ARBA" id="ARBA00022574"/>
    </source>
</evidence>
<evidence type="ECO:0000256" key="1">
    <source>
        <dbReference type="ARBA" id="ARBA00004611"/>
    </source>
</evidence>
<feature type="region of interest" description="Disordered" evidence="13">
    <location>
        <begin position="1"/>
        <end position="69"/>
    </location>
</feature>
<keyword evidence="15" id="KW-1185">Reference proteome</keyword>
<evidence type="ECO:0000256" key="13">
    <source>
        <dbReference type="SAM" id="MobiDB-lite"/>
    </source>
</evidence>
<evidence type="ECO:0000256" key="8">
    <source>
        <dbReference type="ARBA" id="ARBA00023273"/>
    </source>
</evidence>
<dbReference type="InterPro" id="IPR036322">
    <property type="entry name" value="WD40_repeat_dom_sf"/>
</dbReference>
<evidence type="ECO:0000256" key="7">
    <source>
        <dbReference type="ARBA" id="ARBA00023212"/>
    </source>
</evidence>
<evidence type="ECO:0000256" key="2">
    <source>
        <dbReference type="ARBA" id="ARBA00022490"/>
    </source>
</evidence>
<keyword evidence="4" id="KW-0677">Repeat</keyword>
<evidence type="ECO:0000256" key="4">
    <source>
        <dbReference type="ARBA" id="ARBA00022737"/>
    </source>
</evidence>
<keyword evidence="2" id="KW-0963">Cytoplasm</keyword>